<accession>A0ABP7R5Z8</accession>
<evidence type="ECO:0000313" key="3">
    <source>
        <dbReference type="Proteomes" id="UP001500034"/>
    </source>
</evidence>
<dbReference type="Proteomes" id="UP001500034">
    <property type="component" value="Unassembled WGS sequence"/>
</dbReference>
<protein>
    <submittedName>
        <fullName evidence="2">Uncharacterized protein</fullName>
    </submittedName>
</protein>
<dbReference type="RefSeq" id="WP_425587883.1">
    <property type="nucleotide sequence ID" value="NZ_BAABCQ010000099.1"/>
</dbReference>
<dbReference type="Gene3D" id="1.10.510.10">
    <property type="entry name" value="Transferase(Phosphotransferase) domain 1"/>
    <property type="match status" value="1"/>
</dbReference>
<dbReference type="InterPro" id="IPR011009">
    <property type="entry name" value="Kinase-like_dom_sf"/>
</dbReference>
<comment type="caution">
    <text evidence="2">The sequence shown here is derived from an EMBL/GenBank/DDBJ whole genome shotgun (WGS) entry which is preliminary data.</text>
</comment>
<organism evidence="2 3">
    <name type="scientific">Streptomyces marokkonensis</name>
    <dbReference type="NCBI Taxonomy" id="324855"/>
    <lineage>
        <taxon>Bacteria</taxon>
        <taxon>Bacillati</taxon>
        <taxon>Actinomycetota</taxon>
        <taxon>Actinomycetes</taxon>
        <taxon>Kitasatosporales</taxon>
        <taxon>Streptomycetaceae</taxon>
        <taxon>Streptomyces</taxon>
    </lineage>
</organism>
<keyword evidence="3" id="KW-1185">Reference proteome</keyword>
<evidence type="ECO:0000256" key="1">
    <source>
        <dbReference type="SAM" id="MobiDB-lite"/>
    </source>
</evidence>
<feature type="region of interest" description="Disordered" evidence="1">
    <location>
        <begin position="1"/>
        <end position="31"/>
    </location>
</feature>
<gene>
    <name evidence="2" type="ORF">GCM10022384_45910</name>
</gene>
<evidence type="ECO:0000313" key="2">
    <source>
        <dbReference type="EMBL" id="GAA3993048.1"/>
    </source>
</evidence>
<name>A0ABP7R5Z8_9ACTN</name>
<dbReference type="EMBL" id="BAABCQ010000099">
    <property type="protein sequence ID" value="GAA3993048.1"/>
    <property type="molecule type" value="Genomic_DNA"/>
</dbReference>
<feature type="compositionally biased region" description="Polar residues" evidence="1">
    <location>
        <begin position="1"/>
        <end position="12"/>
    </location>
</feature>
<reference evidence="3" key="1">
    <citation type="journal article" date="2019" name="Int. J. Syst. Evol. Microbiol.">
        <title>The Global Catalogue of Microorganisms (GCM) 10K type strain sequencing project: providing services to taxonomists for standard genome sequencing and annotation.</title>
        <authorList>
            <consortium name="The Broad Institute Genomics Platform"/>
            <consortium name="The Broad Institute Genome Sequencing Center for Infectious Disease"/>
            <person name="Wu L."/>
            <person name="Ma J."/>
        </authorList>
    </citation>
    <scope>NUCLEOTIDE SEQUENCE [LARGE SCALE GENOMIC DNA]</scope>
    <source>
        <strain evidence="3">JCM 17027</strain>
    </source>
</reference>
<sequence>MEATALTGTGATMDTPGFMSPEQAEGGRAGSAGDVFSLDAVLAFAATAGEPCHKSRPVVTKIVVAHSLRTAATAARGVLRTRP</sequence>
<proteinExistence type="predicted"/>
<dbReference type="SUPFAM" id="SSF56112">
    <property type="entry name" value="Protein kinase-like (PK-like)"/>
    <property type="match status" value="1"/>
</dbReference>